<dbReference type="SMART" id="SM00202">
    <property type="entry name" value="SR"/>
    <property type="match status" value="1"/>
</dbReference>
<dbReference type="InterPro" id="IPR036772">
    <property type="entry name" value="SRCR-like_dom_sf"/>
</dbReference>
<keyword evidence="6" id="KW-0677">Repeat</keyword>
<dbReference type="Proteomes" id="UP000694416">
    <property type="component" value="Unplaced"/>
</dbReference>
<feature type="domain" description="SRCR" evidence="18">
    <location>
        <begin position="159"/>
        <end position="272"/>
    </location>
</feature>
<evidence type="ECO:0000259" key="18">
    <source>
        <dbReference type="PROSITE" id="PS50287"/>
    </source>
</evidence>
<evidence type="ECO:0000256" key="17">
    <source>
        <dbReference type="SAM" id="SignalP"/>
    </source>
</evidence>
<comment type="function">
    <text evidence="12">Lymphoid-specific receptor expressed by all T-cells and in a subset of B-cells known as B1a cells. Plays a role in the regulation of TCR and BCR signaling, thymocyte selection, T-cell effector differentiation and immune tolerance. Acts by interacting with several ligands expressed on B-cells such as CD5L or CD72 and thereby plays an important role in contact-mediated, T-dependent B-cell activation and in the maintenance of regulatory T and B-cell homeostasis. Functions as a negative regulator of TCR signaling during thymocyte development by associating with several signaling proteins including LCK, CD3Z chain, PI3K or CBL. Mechanistically, co-engagement of CD3 with CD5 enhances phosphorylated CBL recruitment leading to increased VAV1 phosphorylation and degradation. Modulates B-cell biology through ERK1/2 activation in a Ca(2+)-dependent pathway via the non-selective Ca(2+) channel TRPC1, leading to IL-10 production.</text>
</comment>
<keyword evidence="20" id="KW-1185">Reference proteome</keyword>
<evidence type="ECO:0000256" key="9">
    <source>
        <dbReference type="ARBA" id="ARBA00023157"/>
    </source>
</evidence>
<feature type="disulfide bond" evidence="14">
    <location>
        <begin position="107"/>
        <end position="117"/>
    </location>
</feature>
<accession>A0A8C9GP52</accession>
<dbReference type="GO" id="GO:0031295">
    <property type="term" value="P:T cell costimulation"/>
    <property type="evidence" value="ECO:0007669"/>
    <property type="project" value="TreeGrafter"/>
</dbReference>
<reference evidence="19" key="1">
    <citation type="submission" date="2025-08" db="UniProtKB">
        <authorList>
            <consortium name="Ensembl"/>
        </authorList>
    </citation>
    <scope>IDENTIFICATION</scope>
</reference>
<evidence type="ECO:0000256" key="2">
    <source>
        <dbReference type="ARBA" id="ARBA00022475"/>
    </source>
</evidence>
<feature type="signal peptide" evidence="17">
    <location>
        <begin position="1"/>
        <end position="24"/>
    </location>
</feature>
<dbReference type="PROSITE" id="PS50287">
    <property type="entry name" value="SRCR_2"/>
    <property type="match status" value="3"/>
</dbReference>
<dbReference type="AlphaFoldDB" id="A0A8C9GP52"/>
<evidence type="ECO:0000256" key="15">
    <source>
        <dbReference type="SAM" id="MobiDB-lite"/>
    </source>
</evidence>
<evidence type="ECO:0000256" key="16">
    <source>
        <dbReference type="SAM" id="Phobius"/>
    </source>
</evidence>
<dbReference type="Pfam" id="PF00530">
    <property type="entry name" value="SRCR"/>
    <property type="match status" value="1"/>
</dbReference>
<dbReference type="GO" id="GO:0005886">
    <property type="term" value="C:plasma membrane"/>
    <property type="evidence" value="ECO:0007669"/>
    <property type="project" value="UniProtKB-SubCell"/>
</dbReference>
<dbReference type="PANTHER" id="PTHR47309">
    <property type="entry name" value="T-CELL SURFACE GLYCOPROTEIN CD5"/>
    <property type="match status" value="1"/>
</dbReference>
<gene>
    <name evidence="19" type="primary">CD5</name>
</gene>
<dbReference type="PRINTS" id="PR01409">
    <property type="entry name" value="TCELLCD5"/>
</dbReference>
<keyword evidence="10" id="KW-0675">Receptor</keyword>
<evidence type="ECO:0000256" key="11">
    <source>
        <dbReference type="ARBA" id="ARBA00023180"/>
    </source>
</evidence>
<reference evidence="19" key="2">
    <citation type="submission" date="2025-09" db="UniProtKB">
        <authorList>
            <consortium name="Ensembl"/>
        </authorList>
    </citation>
    <scope>IDENTIFICATION</scope>
</reference>
<evidence type="ECO:0000256" key="6">
    <source>
        <dbReference type="ARBA" id="ARBA00022737"/>
    </source>
</evidence>
<keyword evidence="5 17" id="KW-0732">Signal</keyword>
<feature type="region of interest" description="Disordered" evidence="15">
    <location>
        <begin position="135"/>
        <end position="156"/>
    </location>
</feature>
<evidence type="ECO:0000256" key="3">
    <source>
        <dbReference type="ARBA" id="ARBA00022553"/>
    </source>
</evidence>
<keyword evidence="2" id="KW-1003">Cell membrane</keyword>
<evidence type="ECO:0000256" key="1">
    <source>
        <dbReference type="ARBA" id="ARBA00004251"/>
    </source>
</evidence>
<evidence type="ECO:0000256" key="7">
    <source>
        <dbReference type="ARBA" id="ARBA00022989"/>
    </source>
</evidence>
<sequence>MPMGSPQLLATLYLLGMLVAACLGRLSWDDPDFQTRLTRSNSRCQGQLEVYIKYGWHMVCSQSWGRSSNHWEDPNEASKVCQRLNCGVPLSLGPFLITDRHQSQITCYGRLGSFSNCSHSGRDVCRPLGLTCLEPQTTTPPPTRPPPTTTPEPTAPPRLQLVAQAGGRHCAGVVEFYSGSLGGTISYEAQDKAQDKTHILENFLCSSLQCGSFLKHLPETEAGRAQDPGELREHQPLPIKWKIQNSSCTSLEHCFRKIKPQNSGQVLALLCSGFQPKVQSRLVGGSSICEGTAEVRQGAQWAALCESSSARSSLRWEEVCREQQCGGVNAYRVLDPDPTSRGLSCPHEKLSQCYELTERKSYCEKVFVTCQDPNPAGPAAGTVASIILALVLLGVLLVVCGPLAYKKLVKKCRCRSPEWLHSHVQRLEGLQWSLLEEGLCLQRAGRAGHLCFAPQPFLLLPISHFLPQVTETESKQNCNCQCVRLWRPAETHSRPGAWPFSRLWQAQRLFSTASDGWQETHVPGLAPPLTTAQDADWDTSSLRPSVSSSTKWAIAHLVNAAGCSPCLAELNRKLFRQRSERGEIGNRRPSRAVLGPSACPGLVLNACGLFSWEASHLSTILGLSFGT</sequence>
<proteinExistence type="predicted"/>
<keyword evidence="4 16" id="KW-0812">Transmembrane</keyword>
<evidence type="ECO:0000256" key="14">
    <source>
        <dbReference type="PROSITE-ProRule" id="PRU00196"/>
    </source>
</evidence>
<name>A0A8C9GP52_9PRIM</name>
<dbReference type="PANTHER" id="PTHR47309:SF1">
    <property type="entry name" value="T-CELL SURFACE GLYCOPROTEIN CD5"/>
    <property type="match status" value="1"/>
</dbReference>
<feature type="chain" id="PRO_5034753781" description="T-cell surface glycoprotein CD5" evidence="17">
    <location>
        <begin position="25"/>
        <end position="627"/>
    </location>
</feature>
<keyword evidence="3" id="KW-0597">Phosphoprotein</keyword>
<dbReference type="PRINTS" id="PR00258">
    <property type="entry name" value="SPERACTRCPTR"/>
</dbReference>
<dbReference type="SUPFAM" id="SSF56487">
    <property type="entry name" value="SRCR-like"/>
    <property type="match status" value="2"/>
</dbReference>
<evidence type="ECO:0000256" key="10">
    <source>
        <dbReference type="ARBA" id="ARBA00023170"/>
    </source>
</evidence>
<feature type="domain" description="SRCR" evidence="18">
    <location>
        <begin position="35"/>
        <end position="133"/>
    </location>
</feature>
<feature type="transmembrane region" description="Helical" evidence="16">
    <location>
        <begin position="383"/>
        <end position="405"/>
    </location>
</feature>
<keyword evidence="9 14" id="KW-1015">Disulfide bond</keyword>
<keyword evidence="11" id="KW-0325">Glycoprotein</keyword>
<keyword evidence="8 16" id="KW-0472">Membrane</keyword>
<evidence type="ECO:0000313" key="20">
    <source>
        <dbReference type="Proteomes" id="UP000694416"/>
    </source>
</evidence>
<dbReference type="Gene3D" id="3.10.250.10">
    <property type="entry name" value="SRCR-like domain"/>
    <property type="match status" value="2"/>
</dbReference>
<comment type="caution">
    <text evidence="14">Lacks conserved residue(s) required for the propagation of feature annotation.</text>
</comment>
<evidence type="ECO:0000256" key="12">
    <source>
        <dbReference type="ARBA" id="ARBA00056739"/>
    </source>
</evidence>
<dbReference type="InterPro" id="IPR003566">
    <property type="entry name" value="Tcell_CD5"/>
</dbReference>
<evidence type="ECO:0000256" key="5">
    <source>
        <dbReference type="ARBA" id="ARBA00022729"/>
    </source>
</evidence>
<dbReference type="InterPro" id="IPR001190">
    <property type="entry name" value="SRCR"/>
</dbReference>
<feature type="domain" description="SRCR" evidence="18">
    <location>
        <begin position="280"/>
        <end position="371"/>
    </location>
</feature>
<feature type="compositionally biased region" description="Pro residues" evidence="15">
    <location>
        <begin position="138"/>
        <end position="156"/>
    </location>
</feature>
<protein>
    <recommendedName>
        <fullName evidence="13">T-cell surface glycoprotein CD5</fullName>
    </recommendedName>
</protein>
<keyword evidence="7 16" id="KW-1133">Transmembrane helix</keyword>
<evidence type="ECO:0000256" key="13">
    <source>
        <dbReference type="ARBA" id="ARBA00068568"/>
    </source>
</evidence>
<dbReference type="Ensembl" id="ENSPTET00000011079.1">
    <property type="protein sequence ID" value="ENSPTEP00000007256.1"/>
    <property type="gene ID" value="ENSPTEG00000008250.1"/>
</dbReference>
<dbReference type="FunFam" id="3.10.250.10:FF:000030">
    <property type="entry name" value="T-cell surface glycoprotein CD5"/>
    <property type="match status" value="1"/>
</dbReference>
<organism evidence="19 20">
    <name type="scientific">Piliocolobus tephrosceles</name>
    <name type="common">Ugandan red Colobus</name>
    <dbReference type="NCBI Taxonomy" id="591936"/>
    <lineage>
        <taxon>Eukaryota</taxon>
        <taxon>Metazoa</taxon>
        <taxon>Chordata</taxon>
        <taxon>Craniata</taxon>
        <taxon>Vertebrata</taxon>
        <taxon>Euteleostomi</taxon>
        <taxon>Mammalia</taxon>
        <taxon>Eutheria</taxon>
        <taxon>Euarchontoglires</taxon>
        <taxon>Primates</taxon>
        <taxon>Haplorrhini</taxon>
        <taxon>Catarrhini</taxon>
        <taxon>Cercopithecidae</taxon>
        <taxon>Colobinae</taxon>
        <taxon>Piliocolobus</taxon>
    </lineage>
</organism>
<comment type="subcellular location">
    <subcellularLocation>
        <location evidence="1">Cell membrane</location>
        <topology evidence="1">Single-pass type I membrane protein</topology>
    </subcellularLocation>
</comment>
<evidence type="ECO:0000256" key="8">
    <source>
        <dbReference type="ARBA" id="ARBA00023136"/>
    </source>
</evidence>
<evidence type="ECO:0000313" key="19">
    <source>
        <dbReference type="Ensembl" id="ENSPTEP00000007256.1"/>
    </source>
</evidence>
<evidence type="ECO:0000256" key="4">
    <source>
        <dbReference type="ARBA" id="ARBA00022692"/>
    </source>
</evidence>
<dbReference type="FunFam" id="3.10.250.10:FF:000028">
    <property type="entry name" value="T-cell surface glycoprotein CD5"/>
    <property type="match status" value="1"/>
</dbReference>